<protein>
    <submittedName>
        <fullName evidence="1">Uncharacterized protein</fullName>
    </submittedName>
</protein>
<evidence type="ECO:0000313" key="2">
    <source>
        <dbReference type="Proteomes" id="UP000237347"/>
    </source>
</evidence>
<gene>
    <name evidence="1" type="ORF">CFP56_001537</name>
</gene>
<name>A0AAW0IMP8_QUESU</name>
<accession>A0AAW0IMP8</accession>
<reference evidence="1 2" key="1">
    <citation type="journal article" date="2018" name="Sci. Data">
        <title>The draft genome sequence of cork oak.</title>
        <authorList>
            <person name="Ramos A.M."/>
            <person name="Usie A."/>
            <person name="Barbosa P."/>
            <person name="Barros P.M."/>
            <person name="Capote T."/>
            <person name="Chaves I."/>
            <person name="Simoes F."/>
            <person name="Abreu I."/>
            <person name="Carrasquinho I."/>
            <person name="Faro C."/>
            <person name="Guimaraes J.B."/>
            <person name="Mendonca D."/>
            <person name="Nobrega F."/>
            <person name="Rodrigues L."/>
            <person name="Saibo N.J.M."/>
            <person name="Varela M.C."/>
            <person name="Egas C."/>
            <person name="Matos J."/>
            <person name="Miguel C.M."/>
            <person name="Oliveira M.M."/>
            <person name="Ricardo C.P."/>
            <person name="Goncalves S."/>
        </authorList>
    </citation>
    <scope>NUCLEOTIDE SEQUENCE [LARGE SCALE GENOMIC DNA]</scope>
    <source>
        <strain evidence="2">cv. HL8</strain>
    </source>
</reference>
<dbReference type="Proteomes" id="UP000237347">
    <property type="component" value="Unassembled WGS sequence"/>
</dbReference>
<keyword evidence="2" id="KW-1185">Reference proteome</keyword>
<evidence type="ECO:0000313" key="1">
    <source>
        <dbReference type="EMBL" id="KAK7815456.1"/>
    </source>
</evidence>
<dbReference type="EMBL" id="PKMF04001001">
    <property type="protein sequence ID" value="KAK7815456.1"/>
    <property type="molecule type" value="Genomic_DNA"/>
</dbReference>
<dbReference type="AlphaFoldDB" id="A0AAW0IMP8"/>
<sequence length="23" mass="2865">MVGQSTTWFCLICLFWEWWDSLI</sequence>
<organism evidence="1 2">
    <name type="scientific">Quercus suber</name>
    <name type="common">Cork oak</name>
    <dbReference type="NCBI Taxonomy" id="58331"/>
    <lineage>
        <taxon>Eukaryota</taxon>
        <taxon>Viridiplantae</taxon>
        <taxon>Streptophyta</taxon>
        <taxon>Embryophyta</taxon>
        <taxon>Tracheophyta</taxon>
        <taxon>Spermatophyta</taxon>
        <taxon>Magnoliopsida</taxon>
        <taxon>eudicotyledons</taxon>
        <taxon>Gunneridae</taxon>
        <taxon>Pentapetalae</taxon>
        <taxon>rosids</taxon>
        <taxon>fabids</taxon>
        <taxon>Fagales</taxon>
        <taxon>Fagaceae</taxon>
        <taxon>Quercus</taxon>
    </lineage>
</organism>
<comment type="caution">
    <text evidence="1">The sequence shown here is derived from an EMBL/GenBank/DDBJ whole genome shotgun (WGS) entry which is preliminary data.</text>
</comment>
<proteinExistence type="predicted"/>